<dbReference type="Pfam" id="PF08327">
    <property type="entry name" value="AHSA1"/>
    <property type="match status" value="2"/>
</dbReference>
<dbReference type="EMBL" id="AP028056">
    <property type="protein sequence ID" value="BEH02549.1"/>
    <property type="molecule type" value="Genomic_DNA"/>
</dbReference>
<comment type="similarity">
    <text evidence="1">Belongs to the AHA1 family.</text>
</comment>
<name>A0AAN0MHD7_9ACTN</name>
<evidence type="ECO:0000313" key="3">
    <source>
        <dbReference type="EMBL" id="BEH02549.1"/>
    </source>
</evidence>
<dbReference type="Gene3D" id="3.30.530.20">
    <property type="match status" value="2"/>
</dbReference>
<evidence type="ECO:0000259" key="2">
    <source>
        <dbReference type="Pfam" id="PF08327"/>
    </source>
</evidence>
<feature type="domain" description="Activator of Hsp90 ATPase homologue 1/2-like C-terminal" evidence="2">
    <location>
        <begin position="23"/>
        <end position="160"/>
    </location>
</feature>
<dbReference type="CDD" id="cd07814">
    <property type="entry name" value="SRPBCC_CalC_Aha1-like"/>
    <property type="match status" value="1"/>
</dbReference>
<dbReference type="RefSeq" id="WP_286264278.1">
    <property type="nucleotide sequence ID" value="NZ_AP028056.1"/>
</dbReference>
<keyword evidence="4" id="KW-1185">Reference proteome</keyword>
<dbReference type="InterPro" id="IPR023393">
    <property type="entry name" value="START-like_dom_sf"/>
</dbReference>
<evidence type="ECO:0000313" key="4">
    <source>
        <dbReference type="Proteomes" id="UP001431656"/>
    </source>
</evidence>
<protein>
    <recommendedName>
        <fullName evidence="2">Activator of Hsp90 ATPase homologue 1/2-like C-terminal domain-containing protein</fullName>
    </recommendedName>
</protein>
<organism evidence="3 4">
    <name type="scientific">Brooklawnia propionicigenes</name>
    <dbReference type="NCBI Taxonomy" id="3041175"/>
    <lineage>
        <taxon>Bacteria</taxon>
        <taxon>Bacillati</taxon>
        <taxon>Actinomycetota</taxon>
        <taxon>Actinomycetes</taxon>
        <taxon>Propionibacteriales</taxon>
        <taxon>Propionibacteriaceae</taxon>
        <taxon>Brooklawnia</taxon>
    </lineage>
</organism>
<sequence length="325" mass="36233">MPVTDVITSPEDLTIRVIADFAHPVDRVWAAYSDPRQLERFWGPPSWPATFTEWDHTVGDHAQYHMTSPQGEKAYGSWEFLEIDPKNRFVVLDSFADEHGNTVEDLPAMRAEFVFEPTEQGSRLTTVSSFTSLEALEQVLSMGVVEGLTLAMGQIDAVLEGLRAYAQGKGTRTELLSDTHVRITRLIDGSRELVWRAHNDPELIRKWMLGPDGWEMTTCEVATAVGETFHYAWAPVGDVEGQPFGFEGELLFVDEPSRAVTTERMAGTPGPQTINDLNLFEEDGATLITTVIEYPSLEVRDMILGTGMAEGMEMSYARLEELLSA</sequence>
<evidence type="ECO:0000256" key="1">
    <source>
        <dbReference type="ARBA" id="ARBA00006817"/>
    </source>
</evidence>
<dbReference type="AlphaFoldDB" id="A0AAN0MHD7"/>
<dbReference type="SUPFAM" id="SSF55961">
    <property type="entry name" value="Bet v1-like"/>
    <property type="match status" value="2"/>
</dbReference>
<accession>A0AAN0MHD7</accession>
<dbReference type="KEGG" id="broo:brsh051_18300"/>
<dbReference type="InterPro" id="IPR013538">
    <property type="entry name" value="ASHA1/2-like_C"/>
</dbReference>
<gene>
    <name evidence="3" type="ORF">brsh051_18300</name>
</gene>
<feature type="domain" description="Activator of Hsp90 ATPase homologue 1/2-like C-terminal" evidence="2">
    <location>
        <begin position="190"/>
        <end position="323"/>
    </location>
</feature>
<reference evidence="3" key="1">
    <citation type="journal article" date="2024" name="Int. J. Syst. Evol. Microbiol.">
        <title>Brooklawnia propionicigenes sp. nov., a facultatively anaerobic, propionate-producing bacterium isolated from a methanogenic reactor treating waste from cattle farms.</title>
        <authorList>
            <person name="Akita Y."/>
            <person name="Ueki A."/>
            <person name="Tonouchi A."/>
            <person name="Sugawara Y."/>
            <person name="Honma S."/>
            <person name="Kaku N."/>
            <person name="Ueki K."/>
        </authorList>
    </citation>
    <scope>NUCLEOTIDE SEQUENCE</scope>
    <source>
        <strain evidence="3">SH051</strain>
    </source>
</reference>
<dbReference type="Proteomes" id="UP001431656">
    <property type="component" value="Chromosome"/>
</dbReference>
<proteinExistence type="inferred from homology"/>